<evidence type="ECO:0000313" key="3">
    <source>
        <dbReference type="Proteomes" id="UP000232722"/>
    </source>
</evidence>
<reference evidence="2 3" key="2">
    <citation type="submission" date="2017-09" db="EMBL/GenBank/DDBJ databases">
        <title>Extensive intraspecific genome diversity in a model arbuscular mycorrhizal fungus.</title>
        <authorList>
            <person name="Chen E.C."/>
            <person name="Morin E."/>
            <person name="Beaudet D."/>
            <person name="Noel J."/>
            <person name="Ndikumana S."/>
            <person name="Charron P."/>
            <person name="St-Onge C."/>
            <person name="Giorgi J."/>
            <person name="Grigoriev I.V."/>
            <person name="Roux C."/>
            <person name="Martin F.M."/>
            <person name="Corradi N."/>
        </authorList>
    </citation>
    <scope>NUCLEOTIDE SEQUENCE [LARGE SCALE GENOMIC DNA]</scope>
    <source>
        <strain evidence="2 3">A5</strain>
    </source>
</reference>
<dbReference type="VEuPathDB" id="FungiDB:FUN_015660"/>
<dbReference type="AlphaFoldDB" id="A0A2N0NU52"/>
<reference evidence="2 3" key="1">
    <citation type="submission" date="2016-04" db="EMBL/GenBank/DDBJ databases">
        <title>Genome analyses suggest a sexual origin of heterokaryosis in a supposedly ancient asexual fungus.</title>
        <authorList>
            <person name="Ropars J."/>
            <person name="Sedzielewska K."/>
            <person name="Noel J."/>
            <person name="Charron P."/>
            <person name="Farinelli L."/>
            <person name="Marton T."/>
            <person name="Kruger M."/>
            <person name="Pelin A."/>
            <person name="Brachmann A."/>
            <person name="Corradi N."/>
        </authorList>
    </citation>
    <scope>NUCLEOTIDE SEQUENCE [LARGE SCALE GENOMIC DNA]</scope>
    <source>
        <strain evidence="2 3">A5</strain>
    </source>
</reference>
<gene>
    <name evidence="2" type="ORF">RhiirA5_431993</name>
</gene>
<feature type="region of interest" description="Disordered" evidence="1">
    <location>
        <begin position="25"/>
        <end position="44"/>
    </location>
</feature>
<evidence type="ECO:0000313" key="2">
    <source>
        <dbReference type="EMBL" id="PKB98075.1"/>
    </source>
</evidence>
<comment type="caution">
    <text evidence="2">The sequence shown here is derived from an EMBL/GenBank/DDBJ whole genome shotgun (WGS) entry which is preliminary data.</text>
</comment>
<evidence type="ECO:0000256" key="1">
    <source>
        <dbReference type="SAM" id="MobiDB-lite"/>
    </source>
</evidence>
<proteinExistence type="predicted"/>
<dbReference type="Proteomes" id="UP000232722">
    <property type="component" value="Unassembled WGS sequence"/>
</dbReference>
<name>A0A2N0NU52_9GLOM</name>
<protein>
    <submittedName>
        <fullName evidence="2">Uncharacterized protein</fullName>
    </submittedName>
</protein>
<dbReference type="VEuPathDB" id="FungiDB:RhiirA1_476552"/>
<dbReference type="EMBL" id="LLXJ01002826">
    <property type="protein sequence ID" value="PKB98075.1"/>
    <property type="molecule type" value="Genomic_DNA"/>
</dbReference>
<organism evidence="2 3">
    <name type="scientific">Rhizophagus irregularis</name>
    <dbReference type="NCBI Taxonomy" id="588596"/>
    <lineage>
        <taxon>Eukaryota</taxon>
        <taxon>Fungi</taxon>
        <taxon>Fungi incertae sedis</taxon>
        <taxon>Mucoromycota</taxon>
        <taxon>Glomeromycotina</taxon>
        <taxon>Glomeromycetes</taxon>
        <taxon>Glomerales</taxon>
        <taxon>Glomeraceae</taxon>
        <taxon>Rhizophagus</taxon>
    </lineage>
</organism>
<accession>A0A2N0NU52</accession>
<sequence length="184" mass="20604">MSLKELSQYAPEILELLTTGVPKRIGQSKSQVSPKEEGDGSEAGEVNICQISDSAYSEETIKETAHHIVRSLEKDEEQAKQLLIWIQNAISSEELRDPEKPGSTYLNAFLKKDKFILKPYDLLLPSSLRKLGSVFAGITHIPKNPSKFNTYAREALQHLPDNHVSPSDMIKQIHSTSLIKTNHI</sequence>
<dbReference type="VEuPathDB" id="FungiDB:RhiirFUN_014473"/>